<dbReference type="GO" id="GO:0022857">
    <property type="term" value="F:transmembrane transporter activity"/>
    <property type="evidence" value="ECO:0007669"/>
    <property type="project" value="TreeGrafter"/>
</dbReference>
<comment type="subcellular location">
    <subcellularLocation>
        <location evidence="1">Cell membrane</location>
        <topology evidence="1">Multi-pass membrane protein</topology>
    </subcellularLocation>
</comment>
<evidence type="ECO:0000259" key="8">
    <source>
        <dbReference type="Pfam" id="PF02687"/>
    </source>
</evidence>
<feature type="transmembrane region" description="Helical" evidence="7">
    <location>
        <begin position="107"/>
        <end position="128"/>
    </location>
</feature>
<evidence type="ECO:0000256" key="4">
    <source>
        <dbReference type="ARBA" id="ARBA00022989"/>
    </source>
</evidence>
<dbReference type="EMBL" id="BARU01014545">
    <property type="protein sequence ID" value="GAH33978.1"/>
    <property type="molecule type" value="Genomic_DNA"/>
</dbReference>
<dbReference type="PANTHER" id="PTHR30572">
    <property type="entry name" value="MEMBRANE COMPONENT OF TRANSPORTER-RELATED"/>
    <property type="match status" value="1"/>
</dbReference>
<evidence type="ECO:0000256" key="6">
    <source>
        <dbReference type="ARBA" id="ARBA00038076"/>
    </source>
</evidence>
<gene>
    <name evidence="9" type="ORF">S03H2_25599</name>
</gene>
<name>X1GLY5_9ZZZZ</name>
<accession>X1GLY5</accession>
<protein>
    <recommendedName>
        <fullName evidence="8">ABC3 transporter permease C-terminal domain-containing protein</fullName>
    </recommendedName>
</protein>
<feature type="non-terminal residue" evidence="9">
    <location>
        <position position="149"/>
    </location>
</feature>
<keyword evidence="3 7" id="KW-0812">Transmembrane</keyword>
<feature type="transmembrane region" description="Helical" evidence="7">
    <location>
        <begin position="51"/>
        <end position="73"/>
    </location>
</feature>
<dbReference type="InterPro" id="IPR050250">
    <property type="entry name" value="Macrolide_Exporter_MacB"/>
</dbReference>
<evidence type="ECO:0000256" key="2">
    <source>
        <dbReference type="ARBA" id="ARBA00022475"/>
    </source>
</evidence>
<organism evidence="9">
    <name type="scientific">marine sediment metagenome</name>
    <dbReference type="NCBI Taxonomy" id="412755"/>
    <lineage>
        <taxon>unclassified sequences</taxon>
        <taxon>metagenomes</taxon>
        <taxon>ecological metagenomes</taxon>
    </lineage>
</organism>
<comment type="similarity">
    <text evidence="6">Belongs to the ABC-4 integral membrane protein family.</text>
</comment>
<keyword evidence="5 7" id="KW-0472">Membrane</keyword>
<evidence type="ECO:0000256" key="3">
    <source>
        <dbReference type="ARBA" id="ARBA00022692"/>
    </source>
</evidence>
<evidence type="ECO:0000313" key="9">
    <source>
        <dbReference type="EMBL" id="GAH33978.1"/>
    </source>
</evidence>
<evidence type="ECO:0000256" key="1">
    <source>
        <dbReference type="ARBA" id="ARBA00004651"/>
    </source>
</evidence>
<comment type="caution">
    <text evidence="9">The sequence shown here is derived from an EMBL/GenBank/DDBJ whole genome shotgun (WGS) entry which is preliminary data.</text>
</comment>
<evidence type="ECO:0000256" key="7">
    <source>
        <dbReference type="SAM" id="Phobius"/>
    </source>
</evidence>
<dbReference type="AlphaFoldDB" id="X1GLY5"/>
<dbReference type="GO" id="GO:0005886">
    <property type="term" value="C:plasma membrane"/>
    <property type="evidence" value="ECO:0007669"/>
    <property type="project" value="UniProtKB-SubCell"/>
</dbReference>
<feature type="domain" description="ABC3 transporter permease C-terminal" evidence="8">
    <location>
        <begin position="57"/>
        <end position="135"/>
    </location>
</feature>
<dbReference type="Pfam" id="PF02687">
    <property type="entry name" value="FtsX"/>
    <property type="match status" value="1"/>
</dbReference>
<dbReference type="InterPro" id="IPR003838">
    <property type="entry name" value="ABC3_permease_C"/>
</dbReference>
<proteinExistence type="inferred from homology"/>
<keyword evidence="2" id="KW-1003">Cell membrane</keyword>
<reference evidence="9" key="1">
    <citation type="journal article" date="2014" name="Front. Microbiol.">
        <title>High frequency of phylogenetically diverse reductive dehalogenase-homologous genes in deep subseafloor sedimentary metagenomes.</title>
        <authorList>
            <person name="Kawai M."/>
            <person name="Futagami T."/>
            <person name="Toyoda A."/>
            <person name="Takaki Y."/>
            <person name="Nishi S."/>
            <person name="Hori S."/>
            <person name="Arai W."/>
            <person name="Tsubouchi T."/>
            <person name="Morono Y."/>
            <person name="Uchiyama I."/>
            <person name="Ito T."/>
            <person name="Fujiyama A."/>
            <person name="Inagaki F."/>
            <person name="Takami H."/>
        </authorList>
    </citation>
    <scope>NUCLEOTIDE SEQUENCE</scope>
    <source>
        <strain evidence="9">Expedition CK06-06</strain>
    </source>
</reference>
<evidence type="ECO:0000256" key="5">
    <source>
        <dbReference type="ARBA" id="ARBA00023136"/>
    </source>
</evidence>
<dbReference type="PANTHER" id="PTHR30572:SF4">
    <property type="entry name" value="ABC TRANSPORTER PERMEASE YTRF"/>
    <property type="match status" value="1"/>
</dbReference>
<feature type="non-terminal residue" evidence="9">
    <location>
        <position position="1"/>
    </location>
</feature>
<sequence length="149" mass="16695">LNKNVTAQQVVQKISGYPKTFHPDEEAYFRLQSLKHIRLYTLSGAWGSIKYVYMLSIIALFLLIIACINFMNLATARSAKRAREVGLRKVVGARRAQIIRQFYGESLIMTVIALGLALVLAESLLPFFNSVSGKNLVLDFSGHFVIYPA</sequence>
<keyword evidence="4 7" id="KW-1133">Transmembrane helix</keyword>